<dbReference type="GO" id="GO:0016709">
    <property type="term" value="F:oxidoreductase activity, acting on paired donors, with incorporation or reduction of molecular oxygen, NAD(P)H as one donor, and incorporation of one atom of oxygen"/>
    <property type="evidence" value="ECO:0007669"/>
    <property type="project" value="TreeGrafter"/>
</dbReference>
<dbReference type="InterPro" id="IPR002403">
    <property type="entry name" value="Cyt_P450_E_grp-IV"/>
</dbReference>
<accession>A0AAP0EHC5</accession>
<evidence type="ECO:0000256" key="3">
    <source>
        <dbReference type="ARBA" id="ARBA00022723"/>
    </source>
</evidence>
<dbReference type="PROSITE" id="PS00086">
    <property type="entry name" value="CYTOCHROME_P450"/>
    <property type="match status" value="1"/>
</dbReference>
<comment type="similarity">
    <text evidence="8">Belongs to the cytochrome P450 family.</text>
</comment>
<gene>
    <name evidence="9" type="ORF">Sjap_023959</name>
</gene>
<sequence>MMMMIEEDDLKKMPYLKAVLLEGLRRHPSAHFLAQYAVTKEGVELGRYAVPKDATVNFMVAEMGWDPRVWYEPMEFWMGRLLTLREEGWFDITRSREIKMMSFGAGRRICLGIGFAIIHLEYLVGNLVMEFEWRSGEGEEVNLSEKQELMVLMKYPLMARLYPRRTLR</sequence>
<evidence type="ECO:0000256" key="7">
    <source>
        <dbReference type="PIRSR" id="PIRSR602403-1"/>
    </source>
</evidence>
<evidence type="ECO:0000256" key="2">
    <source>
        <dbReference type="ARBA" id="ARBA00022692"/>
    </source>
</evidence>
<feature type="binding site" description="axial binding residue" evidence="7">
    <location>
        <position position="110"/>
    </location>
    <ligand>
        <name>heme</name>
        <dbReference type="ChEBI" id="CHEBI:30413"/>
    </ligand>
    <ligandPart>
        <name>Fe</name>
        <dbReference type="ChEBI" id="CHEBI:18248"/>
    </ligandPart>
</feature>
<evidence type="ECO:0000256" key="8">
    <source>
        <dbReference type="RuleBase" id="RU000461"/>
    </source>
</evidence>
<organism evidence="9 10">
    <name type="scientific">Stephania japonica</name>
    <dbReference type="NCBI Taxonomy" id="461633"/>
    <lineage>
        <taxon>Eukaryota</taxon>
        <taxon>Viridiplantae</taxon>
        <taxon>Streptophyta</taxon>
        <taxon>Embryophyta</taxon>
        <taxon>Tracheophyta</taxon>
        <taxon>Spermatophyta</taxon>
        <taxon>Magnoliopsida</taxon>
        <taxon>Ranunculales</taxon>
        <taxon>Menispermaceae</taxon>
        <taxon>Menispermoideae</taxon>
        <taxon>Cissampelideae</taxon>
        <taxon>Stephania</taxon>
    </lineage>
</organism>
<evidence type="ECO:0000313" key="9">
    <source>
        <dbReference type="EMBL" id="KAK9090782.1"/>
    </source>
</evidence>
<protein>
    <recommendedName>
        <fullName evidence="11">Cytochrome P450</fullName>
    </recommendedName>
</protein>
<evidence type="ECO:0000313" key="10">
    <source>
        <dbReference type="Proteomes" id="UP001417504"/>
    </source>
</evidence>
<keyword evidence="7 8" id="KW-0349">Heme</keyword>
<dbReference type="GO" id="GO:0005506">
    <property type="term" value="F:iron ion binding"/>
    <property type="evidence" value="ECO:0007669"/>
    <property type="project" value="InterPro"/>
</dbReference>
<evidence type="ECO:0000256" key="6">
    <source>
        <dbReference type="ARBA" id="ARBA00023136"/>
    </source>
</evidence>
<comment type="cofactor">
    <cofactor evidence="7">
        <name>heme</name>
        <dbReference type="ChEBI" id="CHEBI:30413"/>
    </cofactor>
</comment>
<evidence type="ECO:0000256" key="1">
    <source>
        <dbReference type="ARBA" id="ARBA00004167"/>
    </source>
</evidence>
<keyword evidence="10" id="KW-1185">Reference proteome</keyword>
<dbReference type="PANTHER" id="PTHR24298">
    <property type="entry name" value="FLAVONOID 3'-MONOOXYGENASE-RELATED"/>
    <property type="match status" value="1"/>
</dbReference>
<dbReference type="InterPro" id="IPR051103">
    <property type="entry name" value="Plant_metabolite_P450s"/>
</dbReference>
<keyword evidence="8" id="KW-0560">Oxidoreductase</keyword>
<dbReference type="InterPro" id="IPR017972">
    <property type="entry name" value="Cyt_P450_CS"/>
</dbReference>
<dbReference type="SUPFAM" id="SSF48264">
    <property type="entry name" value="Cytochrome P450"/>
    <property type="match status" value="1"/>
</dbReference>
<dbReference type="GO" id="GO:0020037">
    <property type="term" value="F:heme binding"/>
    <property type="evidence" value="ECO:0007669"/>
    <property type="project" value="InterPro"/>
</dbReference>
<proteinExistence type="inferred from homology"/>
<keyword evidence="6" id="KW-0472">Membrane</keyword>
<evidence type="ECO:0000256" key="5">
    <source>
        <dbReference type="ARBA" id="ARBA00023004"/>
    </source>
</evidence>
<dbReference type="PANTHER" id="PTHR24298:SF800">
    <property type="entry name" value="CYTOCHROME P450 89A2-RELATED"/>
    <property type="match status" value="1"/>
</dbReference>
<keyword evidence="8" id="KW-0503">Monooxygenase</keyword>
<keyword evidence="2" id="KW-0812">Transmembrane</keyword>
<dbReference type="EMBL" id="JBBNAE010000010">
    <property type="protein sequence ID" value="KAK9090782.1"/>
    <property type="molecule type" value="Genomic_DNA"/>
</dbReference>
<evidence type="ECO:0000256" key="4">
    <source>
        <dbReference type="ARBA" id="ARBA00022989"/>
    </source>
</evidence>
<dbReference type="Pfam" id="PF00067">
    <property type="entry name" value="p450"/>
    <property type="match status" value="1"/>
</dbReference>
<keyword evidence="4" id="KW-1133">Transmembrane helix</keyword>
<dbReference type="GO" id="GO:0016020">
    <property type="term" value="C:membrane"/>
    <property type="evidence" value="ECO:0007669"/>
    <property type="project" value="UniProtKB-SubCell"/>
</dbReference>
<dbReference type="GO" id="GO:0044550">
    <property type="term" value="P:secondary metabolite biosynthetic process"/>
    <property type="evidence" value="ECO:0007669"/>
    <property type="project" value="UniProtKB-ARBA"/>
</dbReference>
<dbReference type="PRINTS" id="PR00465">
    <property type="entry name" value="EP450IV"/>
</dbReference>
<evidence type="ECO:0008006" key="11">
    <source>
        <dbReference type="Google" id="ProtNLM"/>
    </source>
</evidence>
<reference evidence="9 10" key="1">
    <citation type="submission" date="2024-01" db="EMBL/GenBank/DDBJ databases">
        <title>Genome assemblies of Stephania.</title>
        <authorList>
            <person name="Yang L."/>
        </authorList>
    </citation>
    <scope>NUCLEOTIDE SEQUENCE [LARGE SCALE GENOMIC DNA]</scope>
    <source>
        <strain evidence="9">QJT</strain>
        <tissue evidence="9">Leaf</tissue>
    </source>
</reference>
<comment type="caution">
    <text evidence="9">The sequence shown here is derived from an EMBL/GenBank/DDBJ whole genome shotgun (WGS) entry which is preliminary data.</text>
</comment>
<name>A0AAP0EHC5_9MAGN</name>
<keyword evidence="3 7" id="KW-0479">Metal-binding</keyword>
<dbReference type="Gene3D" id="1.10.630.10">
    <property type="entry name" value="Cytochrome P450"/>
    <property type="match status" value="1"/>
</dbReference>
<comment type="subcellular location">
    <subcellularLocation>
        <location evidence="1">Membrane</location>
        <topology evidence="1">Single-pass membrane protein</topology>
    </subcellularLocation>
</comment>
<dbReference type="Proteomes" id="UP001417504">
    <property type="component" value="Unassembled WGS sequence"/>
</dbReference>
<keyword evidence="5 7" id="KW-0408">Iron</keyword>
<dbReference type="InterPro" id="IPR001128">
    <property type="entry name" value="Cyt_P450"/>
</dbReference>
<dbReference type="InterPro" id="IPR036396">
    <property type="entry name" value="Cyt_P450_sf"/>
</dbReference>
<dbReference type="AlphaFoldDB" id="A0AAP0EHC5"/>